<sequence>MKESVRVKRELYAEYSKERGGAVVSVRYLGNGLRREERLSYERYDDWQEGHQIRTSEDNGETWTEWCMLHEQWPRQHDFDKEEGSFAWCHDPVSSRFVQVVFQRITIGAG</sequence>
<reference evidence="1" key="1">
    <citation type="journal article" date="2014" name="Front. Microbiol.">
        <title>High frequency of phylogenetically diverse reductive dehalogenase-homologous genes in deep subseafloor sedimentary metagenomes.</title>
        <authorList>
            <person name="Kawai M."/>
            <person name="Futagami T."/>
            <person name="Toyoda A."/>
            <person name="Takaki Y."/>
            <person name="Nishi S."/>
            <person name="Hori S."/>
            <person name="Arai W."/>
            <person name="Tsubouchi T."/>
            <person name="Morono Y."/>
            <person name="Uchiyama I."/>
            <person name="Ito T."/>
            <person name="Fujiyama A."/>
            <person name="Inagaki F."/>
            <person name="Takami H."/>
        </authorList>
    </citation>
    <scope>NUCLEOTIDE SEQUENCE</scope>
    <source>
        <strain evidence="1">Expedition CK06-06</strain>
    </source>
</reference>
<gene>
    <name evidence="1" type="ORF">S06H3_59979</name>
</gene>
<dbReference type="EMBL" id="BARV01039059">
    <property type="protein sequence ID" value="GAI53620.1"/>
    <property type="molecule type" value="Genomic_DNA"/>
</dbReference>
<organism evidence="1">
    <name type="scientific">marine sediment metagenome</name>
    <dbReference type="NCBI Taxonomy" id="412755"/>
    <lineage>
        <taxon>unclassified sequences</taxon>
        <taxon>metagenomes</taxon>
        <taxon>ecological metagenomes</taxon>
    </lineage>
</organism>
<accession>X1QRQ6</accession>
<feature type="non-terminal residue" evidence="1">
    <location>
        <position position="110"/>
    </location>
</feature>
<dbReference type="AlphaFoldDB" id="X1QRQ6"/>
<evidence type="ECO:0008006" key="2">
    <source>
        <dbReference type="Google" id="ProtNLM"/>
    </source>
</evidence>
<evidence type="ECO:0000313" key="1">
    <source>
        <dbReference type="EMBL" id="GAI53620.1"/>
    </source>
</evidence>
<comment type="caution">
    <text evidence="1">The sequence shown here is derived from an EMBL/GenBank/DDBJ whole genome shotgun (WGS) entry which is preliminary data.</text>
</comment>
<protein>
    <recommendedName>
        <fullName evidence="2">Sialidase domain-containing protein</fullName>
    </recommendedName>
</protein>
<name>X1QRQ6_9ZZZZ</name>
<proteinExistence type="predicted"/>